<dbReference type="GO" id="GO:0006281">
    <property type="term" value="P:DNA repair"/>
    <property type="evidence" value="ECO:0007669"/>
    <property type="project" value="UniProtKB-KW"/>
</dbReference>
<dbReference type="Pfam" id="PF21530">
    <property type="entry name" value="Pif1_2B_dom"/>
    <property type="match status" value="1"/>
</dbReference>
<dbReference type="Pfam" id="PF05970">
    <property type="entry name" value="PIF1"/>
    <property type="match status" value="1"/>
</dbReference>
<dbReference type="GO" id="GO:0016787">
    <property type="term" value="F:hydrolase activity"/>
    <property type="evidence" value="ECO:0007669"/>
    <property type="project" value="UniProtKB-KW"/>
</dbReference>
<dbReference type="GO" id="GO:0043139">
    <property type="term" value="F:5'-3' DNA helicase activity"/>
    <property type="evidence" value="ECO:0007669"/>
    <property type="project" value="UniProtKB-EC"/>
</dbReference>
<keyword evidence="4" id="KW-1185">Reference proteome</keyword>
<dbReference type="SUPFAM" id="SSF52540">
    <property type="entry name" value="P-loop containing nucleoside triphosphate hydrolases"/>
    <property type="match status" value="1"/>
</dbReference>
<dbReference type="InParanoid" id="A0A6I9QLU8"/>
<gene>
    <name evidence="5" type="primary">LOC105036583</name>
</gene>
<evidence type="ECO:0000259" key="3">
    <source>
        <dbReference type="Pfam" id="PF21530"/>
    </source>
</evidence>
<dbReference type="InterPro" id="IPR010285">
    <property type="entry name" value="DNA_helicase_pif1-like_DEAD"/>
</dbReference>
<feature type="domain" description="DNA helicase Pif1-like 2B" evidence="3">
    <location>
        <begin position="162"/>
        <end position="208"/>
    </location>
</feature>
<protein>
    <recommendedName>
        <fullName evidence="1">ATP-dependent DNA helicase</fullName>
        <ecNumber evidence="1">5.6.2.3</ecNumber>
    </recommendedName>
</protein>
<keyword evidence="1" id="KW-0067">ATP-binding</keyword>
<evidence type="ECO:0000259" key="2">
    <source>
        <dbReference type="Pfam" id="PF05970"/>
    </source>
</evidence>
<keyword evidence="1" id="KW-0234">DNA repair</keyword>
<keyword evidence="1" id="KW-0378">Hydrolase</keyword>
<sequence>MAHKHCFEVLDYTLRDILRSTFLDSLNKPFGGMTMILRGDFHQILLVVSKGRREDIVGTSTKSSYRWQHFEIYLLHKNMHLENGACTSSSAEFAQWILNVRDGKEASDVGEQWIEIPREIMMDRNCNAIQKIIEFTYQDVATKLIDKNSTNSGDDDALYPIEFLNSLKFAGMPNHALRLNNDVPIMLLRNVNQSAGLCNGTRLIVTQLGK</sequence>
<feature type="non-terminal residue" evidence="5">
    <location>
        <position position="210"/>
    </location>
</feature>
<dbReference type="PANTHER" id="PTHR10492">
    <property type="match status" value="1"/>
</dbReference>
<dbReference type="RefSeq" id="XP_010910640.1">
    <property type="nucleotide sequence ID" value="XM_010912338.1"/>
</dbReference>
<comment type="catalytic activity">
    <reaction evidence="1">
        <text>ATP + H2O = ADP + phosphate + H(+)</text>
        <dbReference type="Rhea" id="RHEA:13065"/>
        <dbReference type="ChEBI" id="CHEBI:15377"/>
        <dbReference type="ChEBI" id="CHEBI:15378"/>
        <dbReference type="ChEBI" id="CHEBI:30616"/>
        <dbReference type="ChEBI" id="CHEBI:43474"/>
        <dbReference type="ChEBI" id="CHEBI:456216"/>
        <dbReference type="EC" id="5.6.2.3"/>
    </reaction>
</comment>
<comment type="cofactor">
    <cofactor evidence="1">
        <name>Mg(2+)</name>
        <dbReference type="ChEBI" id="CHEBI:18420"/>
    </cofactor>
</comment>
<evidence type="ECO:0000313" key="4">
    <source>
        <dbReference type="Proteomes" id="UP000504607"/>
    </source>
</evidence>
<dbReference type="OrthoDB" id="1930718at2759"/>
<keyword evidence="1" id="KW-0547">Nucleotide-binding</keyword>
<feature type="domain" description="DNA helicase Pif1-like DEAD-box helicase" evidence="2">
    <location>
        <begin position="1"/>
        <end position="107"/>
    </location>
</feature>
<dbReference type="PANTHER" id="PTHR10492:SF101">
    <property type="entry name" value="ATP-DEPENDENT DNA HELICASE"/>
    <property type="match status" value="1"/>
</dbReference>
<evidence type="ECO:0000313" key="5">
    <source>
        <dbReference type="RefSeq" id="XP_010910640.1"/>
    </source>
</evidence>
<keyword evidence="1" id="KW-0347">Helicase</keyword>
<dbReference type="InterPro" id="IPR027417">
    <property type="entry name" value="P-loop_NTPase"/>
</dbReference>
<name>A0A6I9QLU8_ELAGV</name>
<dbReference type="GO" id="GO:0006310">
    <property type="term" value="P:DNA recombination"/>
    <property type="evidence" value="ECO:0007669"/>
    <property type="project" value="UniProtKB-KW"/>
</dbReference>
<dbReference type="GO" id="GO:0000723">
    <property type="term" value="P:telomere maintenance"/>
    <property type="evidence" value="ECO:0007669"/>
    <property type="project" value="InterPro"/>
</dbReference>
<dbReference type="Proteomes" id="UP000504607">
    <property type="component" value="Unplaced"/>
</dbReference>
<reference evidence="5" key="1">
    <citation type="submission" date="2025-08" db="UniProtKB">
        <authorList>
            <consortium name="RefSeq"/>
        </authorList>
    </citation>
    <scope>IDENTIFICATION</scope>
</reference>
<comment type="similarity">
    <text evidence="1">Belongs to the helicase family.</text>
</comment>
<accession>A0A6I9QLU8</accession>
<dbReference type="GO" id="GO:0005524">
    <property type="term" value="F:ATP binding"/>
    <property type="evidence" value="ECO:0007669"/>
    <property type="project" value="UniProtKB-KW"/>
</dbReference>
<dbReference type="InterPro" id="IPR049163">
    <property type="entry name" value="Pif1-like_2B_dom"/>
</dbReference>
<organism evidence="4 5">
    <name type="scientific">Elaeis guineensis var. tenera</name>
    <name type="common">Oil palm</name>
    <dbReference type="NCBI Taxonomy" id="51953"/>
    <lineage>
        <taxon>Eukaryota</taxon>
        <taxon>Viridiplantae</taxon>
        <taxon>Streptophyta</taxon>
        <taxon>Embryophyta</taxon>
        <taxon>Tracheophyta</taxon>
        <taxon>Spermatophyta</taxon>
        <taxon>Magnoliopsida</taxon>
        <taxon>Liliopsida</taxon>
        <taxon>Arecaceae</taxon>
        <taxon>Arecoideae</taxon>
        <taxon>Cocoseae</taxon>
        <taxon>Elaeidinae</taxon>
        <taxon>Elaeis</taxon>
    </lineage>
</organism>
<dbReference type="AlphaFoldDB" id="A0A6I9QLU8"/>
<dbReference type="EC" id="5.6.2.3" evidence="1"/>
<keyword evidence="1" id="KW-0233">DNA recombination</keyword>
<proteinExistence type="inferred from homology"/>
<keyword evidence="1" id="KW-0227">DNA damage</keyword>
<evidence type="ECO:0000256" key="1">
    <source>
        <dbReference type="RuleBase" id="RU363044"/>
    </source>
</evidence>